<sequence length="410" mass="44868">MLSSHPISCHLIHASNPQHQMAELLHTVSSEDSSAHSATCFVPVGLNPSPSSDYPQNDLPYSVCWSIDPSLLLKDGLQVQVHVDGCQKGQPRFYEQIGQDGLLPSASISGLDDGLWVLPDGTRRRPWVMSPIKTTHPHSALSDKYILDRVGSVQVTFKRATVVPTSHVVPLVPVFNGGAPLPDRIRGKISHWTKLGYLQHHPLPPELGLVADEVHETLASFTFYYRSQEILERLLPLSSLNTNSNLNPSGNKVSFPSASLTSAPDSHSVKSAEESGLSHSQDNSSHSQANRHSGIRRAFGGIQPHRHSLDTSLPDVDQTDEKAEFGRLGKLGGKRVRAVSLKVAKRYSLLSNKSGDKIEKQPSKLAPNENIVPSTPSNDEHDPSTMGALKKEVIQLRAEIIELKKFLNLL</sequence>
<accession>A0A9Q3PGM3</accession>
<dbReference type="AlphaFoldDB" id="A0A9Q3PGM3"/>
<name>A0A9Q3PGM3_9BASI</name>
<proteinExistence type="predicted"/>
<dbReference type="EMBL" id="AVOT02068683">
    <property type="protein sequence ID" value="MBW0559822.1"/>
    <property type="molecule type" value="Genomic_DNA"/>
</dbReference>
<comment type="caution">
    <text evidence="3">The sequence shown here is derived from an EMBL/GenBank/DDBJ whole genome shotgun (WGS) entry which is preliminary data.</text>
</comment>
<feature type="region of interest" description="Disordered" evidence="1">
    <location>
        <begin position="354"/>
        <end position="385"/>
    </location>
</feature>
<organism evidence="3 4">
    <name type="scientific">Austropuccinia psidii MF-1</name>
    <dbReference type="NCBI Taxonomy" id="1389203"/>
    <lineage>
        <taxon>Eukaryota</taxon>
        <taxon>Fungi</taxon>
        <taxon>Dikarya</taxon>
        <taxon>Basidiomycota</taxon>
        <taxon>Pucciniomycotina</taxon>
        <taxon>Pucciniomycetes</taxon>
        <taxon>Pucciniales</taxon>
        <taxon>Sphaerophragmiaceae</taxon>
        <taxon>Austropuccinia</taxon>
    </lineage>
</organism>
<protein>
    <recommendedName>
        <fullName evidence="2">DUF7918 domain-containing protein</fullName>
    </recommendedName>
</protein>
<dbReference type="Pfam" id="PF25534">
    <property type="entry name" value="DUF7918"/>
    <property type="match status" value="1"/>
</dbReference>
<evidence type="ECO:0000259" key="2">
    <source>
        <dbReference type="Pfam" id="PF25534"/>
    </source>
</evidence>
<keyword evidence="4" id="KW-1185">Reference proteome</keyword>
<evidence type="ECO:0000256" key="1">
    <source>
        <dbReference type="SAM" id="MobiDB-lite"/>
    </source>
</evidence>
<evidence type="ECO:0000313" key="3">
    <source>
        <dbReference type="EMBL" id="MBW0559822.1"/>
    </source>
</evidence>
<feature type="domain" description="DUF7918" evidence="2">
    <location>
        <begin position="60"/>
        <end position="235"/>
    </location>
</feature>
<feature type="region of interest" description="Disordered" evidence="1">
    <location>
        <begin position="255"/>
        <end position="291"/>
    </location>
</feature>
<feature type="compositionally biased region" description="Polar residues" evidence="1">
    <location>
        <begin position="277"/>
        <end position="291"/>
    </location>
</feature>
<reference evidence="3" key="1">
    <citation type="submission" date="2021-03" db="EMBL/GenBank/DDBJ databases">
        <title>Draft genome sequence of rust myrtle Austropuccinia psidii MF-1, a brazilian biotype.</title>
        <authorList>
            <person name="Quecine M.C."/>
            <person name="Pachon D.M.R."/>
            <person name="Bonatelli M.L."/>
            <person name="Correr F.H."/>
            <person name="Franceschini L.M."/>
            <person name="Leite T.F."/>
            <person name="Margarido G.R.A."/>
            <person name="Almeida C.A."/>
            <person name="Ferrarezi J.A."/>
            <person name="Labate C.A."/>
        </authorList>
    </citation>
    <scope>NUCLEOTIDE SEQUENCE</scope>
    <source>
        <strain evidence="3">MF-1</strain>
    </source>
</reference>
<evidence type="ECO:0000313" key="4">
    <source>
        <dbReference type="Proteomes" id="UP000765509"/>
    </source>
</evidence>
<feature type="compositionally biased region" description="Polar residues" evidence="1">
    <location>
        <begin position="255"/>
        <end position="265"/>
    </location>
</feature>
<dbReference type="Proteomes" id="UP000765509">
    <property type="component" value="Unassembled WGS sequence"/>
</dbReference>
<gene>
    <name evidence="3" type="ORF">O181_099537</name>
</gene>
<dbReference type="OrthoDB" id="2505696at2759"/>
<dbReference type="InterPro" id="IPR057678">
    <property type="entry name" value="DUF7918"/>
</dbReference>